<name>A0A6L2NNE0_TANCI</name>
<dbReference type="AlphaFoldDB" id="A0A6L2NNE0"/>
<feature type="transmembrane region" description="Helical" evidence="1">
    <location>
        <begin position="46"/>
        <end position="69"/>
    </location>
</feature>
<sequence>MRCIKSKRLKKNVDYQQLVDVLALDKLMLEEELSATKSKLKLYDRLFFIMLGSFLMICVGFGLLAMSVWGDDKEALSFEEDDPDDLAFETDDKEGLAFELNDPKALVFLPHDLENMYSGMSLPVKSSYHFNKRLDGPLLDTMSGEPYTISLELLVSKEEGP</sequence>
<evidence type="ECO:0000313" key="2">
    <source>
        <dbReference type="EMBL" id="GEU87858.1"/>
    </source>
</evidence>
<keyword evidence="1" id="KW-1133">Transmembrane helix</keyword>
<comment type="caution">
    <text evidence="2">The sequence shown here is derived from an EMBL/GenBank/DDBJ whole genome shotgun (WGS) entry which is preliminary data.</text>
</comment>
<gene>
    <name evidence="2" type="ORF">Tci_059836</name>
</gene>
<organism evidence="2">
    <name type="scientific">Tanacetum cinerariifolium</name>
    <name type="common">Dalmatian daisy</name>
    <name type="synonym">Chrysanthemum cinerariifolium</name>
    <dbReference type="NCBI Taxonomy" id="118510"/>
    <lineage>
        <taxon>Eukaryota</taxon>
        <taxon>Viridiplantae</taxon>
        <taxon>Streptophyta</taxon>
        <taxon>Embryophyta</taxon>
        <taxon>Tracheophyta</taxon>
        <taxon>Spermatophyta</taxon>
        <taxon>Magnoliopsida</taxon>
        <taxon>eudicotyledons</taxon>
        <taxon>Gunneridae</taxon>
        <taxon>Pentapetalae</taxon>
        <taxon>asterids</taxon>
        <taxon>campanulids</taxon>
        <taxon>Asterales</taxon>
        <taxon>Asteraceae</taxon>
        <taxon>Asteroideae</taxon>
        <taxon>Anthemideae</taxon>
        <taxon>Anthemidinae</taxon>
        <taxon>Tanacetum</taxon>
    </lineage>
</organism>
<keyword evidence="1" id="KW-0812">Transmembrane</keyword>
<proteinExistence type="predicted"/>
<protein>
    <submittedName>
        <fullName evidence="2">Uncharacterized protein</fullName>
    </submittedName>
</protein>
<dbReference type="EMBL" id="BKCJ010009626">
    <property type="protein sequence ID" value="GEU87858.1"/>
    <property type="molecule type" value="Genomic_DNA"/>
</dbReference>
<reference evidence="2" key="1">
    <citation type="journal article" date="2019" name="Sci. Rep.">
        <title>Draft genome of Tanacetum cinerariifolium, the natural source of mosquito coil.</title>
        <authorList>
            <person name="Yamashiro T."/>
            <person name="Shiraishi A."/>
            <person name="Satake H."/>
            <person name="Nakayama K."/>
        </authorList>
    </citation>
    <scope>NUCLEOTIDE SEQUENCE</scope>
</reference>
<evidence type="ECO:0000256" key="1">
    <source>
        <dbReference type="SAM" id="Phobius"/>
    </source>
</evidence>
<keyword evidence="1" id="KW-0472">Membrane</keyword>
<accession>A0A6L2NNE0</accession>